<dbReference type="Pfam" id="PF00005">
    <property type="entry name" value="ABC_tran"/>
    <property type="match status" value="1"/>
</dbReference>
<reference evidence="4 5" key="1">
    <citation type="journal article" date="2018" name="J. Biol. Chem.">
        <title>Discovery of the actinoplanic acid pathway in Streptomyces rapamycinicus reveals a genetically conserved synergism with rapamycin.</title>
        <authorList>
            <person name="Mrak P."/>
            <person name="Krastel P."/>
            <person name="Pivk Lukancic P."/>
            <person name="Tao J."/>
            <person name="Pistorius D."/>
            <person name="Moore C.M."/>
        </authorList>
    </citation>
    <scope>NUCLEOTIDE SEQUENCE [LARGE SCALE GENOMIC DNA]</scope>
    <source>
        <strain evidence="4 5">NRRL 5491</strain>
    </source>
</reference>
<keyword evidence="2" id="KW-0813">Transport</keyword>
<dbReference type="STRING" id="1343740.M271_05370"/>
<dbReference type="SUPFAM" id="SSF52540">
    <property type="entry name" value="P-loop containing nucleoside triphosphate hydrolases"/>
    <property type="match status" value="1"/>
</dbReference>
<dbReference type="KEGG" id="src:M271_05370"/>
<accession>A0A0A0N6M8</accession>
<organism evidence="4 5">
    <name type="scientific">Streptomyces rapamycinicus (strain ATCC 29253 / DSM 41530 / NRRL 5491 / AYB-994)</name>
    <name type="common">Streptomyces hygroscopicus (strain ATCC 29253)</name>
    <dbReference type="NCBI Taxonomy" id="1343740"/>
    <lineage>
        <taxon>Bacteria</taxon>
        <taxon>Bacillati</taxon>
        <taxon>Actinomycetota</taxon>
        <taxon>Actinomycetes</taxon>
        <taxon>Kitasatosporales</taxon>
        <taxon>Streptomycetaceae</taxon>
        <taxon>Streptomyces</taxon>
        <taxon>Streptomyces violaceusniger group</taxon>
    </lineage>
</organism>
<dbReference type="PANTHER" id="PTHR43335">
    <property type="entry name" value="ABC TRANSPORTER, ATP-BINDING PROTEIN"/>
    <property type="match status" value="1"/>
</dbReference>
<dbReference type="Gene3D" id="3.40.50.300">
    <property type="entry name" value="P-loop containing nucleotide triphosphate hydrolases"/>
    <property type="match status" value="1"/>
</dbReference>
<proteinExistence type="inferred from homology"/>
<evidence type="ECO:0000256" key="1">
    <source>
        <dbReference type="ARBA" id="ARBA00005417"/>
    </source>
</evidence>
<dbReference type="InterPro" id="IPR027417">
    <property type="entry name" value="P-loop_NTPase"/>
</dbReference>
<comment type="caution">
    <text evidence="4">The sequence shown here is derived from an EMBL/GenBank/DDBJ whole genome shotgun (WGS) entry which is preliminary data.</text>
</comment>
<dbReference type="Proteomes" id="UP000281594">
    <property type="component" value="Unassembled WGS sequence"/>
</dbReference>
<dbReference type="GO" id="GO:0016887">
    <property type="term" value="F:ATP hydrolysis activity"/>
    <property type="evidence" value="ECO:0007669"/>
    <property type="project" value="InterPro"/>
</dbReference>
<dbReference type="eggNOG" id="COG1131">
    <property type="taxonomic scope" value="Bacteria"/>
</dbReference>
<evidence type="ECO:0000313" key="4">
    <source>
        <dbReference type="EMBL" id="RLV75170.1"/>
    </source>
</evidence>
<evidence type="ECO:0000313" key="5">
    <source>
        <dbReference type="Proteomes" id="UP000281594"/>
    </source>
</evidence>
<dbReference type="PANTHER" id="PTHR43335:SF4">
    <property type="entry name" value="ABC TRANSPORTER, ATP-BINDING PROTEIN"/>
    <property type="match status" value="1"/>
</dbReference>
<dbReference type="HOGENOM" id="CLU_000604_1_15_11"/>
<comment type="similarity">
    <text evidence="1">Belongs to the ABC transporter superfamily.</text>
</comment>
<dbReference type="InterPro" id="IPR003439">
    <property type="entry name" value="ABC_transporter-like_ATP-bd"/>
</dbReference>
<evidence type="ECO:0000259" key="3">
    <source>
        <dbReference type="Pfam" id="PF00005"/>
    </source>
</evidence>
<dbReference type="AlphaFoldDB" id="A0A0A0N6M8"/>
<evidence type="ECO:0000256" key="2">
    <source>
        <dbReference type="ARBA" id="ARBA00022448"/>
    </source>
</evidence>
<gene>
    <name evidence="4" type="ORF">D3C57_138130</name>
</gene>
<sequence length="58" mass="6169">MIEARQLTKRYGDKLAVDELTFSVNPGVVTGFLGPNGAGKSTTMRMILGLDRPDGGES</sequence>
<protein>
    <recommendedName>
        <fullName evidence="3">ABC transporter domain-containing protein</fullName>
    </recommendedName>
</protein>
<dbReference type="EMBL" id="QYCY01000002">
    <property type="protein sequence ID" value="RLV75170.1"/>
    <property type="molecule type" value="Genomic_DNA"/>
</dbReference>
<dbReference type="GO" id="GO:0005524">
    <property type="term" value="F:ATP binding"/>
    <property type="evidence" value="ECO:0007669"/>
    <property type="project" value="InterPro"/>
</dbReference>
<feature type="domain" description="ABC transporter" evidence="3">
    <location>
        <begin position="18"/>
        <end position="57"/>
    </location>
</feature>
<name>A0A0A0N6M8_STRRN</name>